<evidence type="ECO:0000256" key="2">
    <source>
        <dbReference type="ARBA" id="ARBA00022692"/>
    </source>
</evidence>
<dbReference type="OrthoDB" id="4074350at2759"/>
<dbReference type="InterPro" id="IPR021109">
    <property type="entry name" value="Peptidase_aspartic_dom_sf"/>
</dbReference>
<gene>
    <name evidence="8" type="ORF">BKA67DRAFT_275766</name>
</gene>
<evidence type="ECO:0000256" key="5">
    <source>
        <dbReference type="SAM" id="MobiDB-lite"/>
    </source>
</evidence>
<reference evidence="8" key="1">
    <citation type="journal article" date="2021" name="Nat. Commun.">
        <title>Genetic determinants of endophytism in the Arabidopsis root mycobiome.</title>
        <authorList>
            <person name="Mesny F."/>
            <person name="Miyauchi S."/>
            <person name="Thiergart T."/>
            <person name="Pickel B."/>
            <person name="Atanasova L."/>
            <person name="Karlsson M."/>
            <person name="Huettel B."/>
            <person name="Barry K.W."/>
            <person name="Haridas S."/>
            <person name="Chen C."/>
            <person name="Bauer D."/>
            <person name="Andreopoulos W."/>
            <person name="Pangilinan J."/>
            <person name="LaButti K."/>
            <person name="Riley R."/>
            <person name="Lipzen A."/>
            <person name="Clum A."/>
            <person name="Drula E."/>
            <person name="Henrissat B."/>
            <person name="Kohler A."/>
            <person name="Grigoriev I.V."/>
            <person name="Martin F.M."/>
            <person name="Hacquard S."/>
        </authorList>
    </citation>
    <scope>NUCLEOTIDE SEQUENCE</scope>
    <source>
        <strain evidence="8">MPI-SDFR-AT-0073</strain>
    </source>
</reference>
<feature type="domain" description="Peptidase A1" evidence="7">
    <location>
        <begin position="53"/>
        <end position="433"/>
    </location>
</feature>
<feature type="compositionally biased region" description="Polar residues" evidence="5">
    <location>
        <begin position="591"/>
        <end position="603"/>
    </location>
</feature>
<dbReference type="InterPro" id="IPR033121">
    <property type="entry name" value="PEPTIDASE_A1"/>
</dbReference>
<dbReference type="RefSeq" id="XP_045958611.1">
    <property type="nucleotide sequence ID" value="XM_046095920.1"/>
</dbReference>
<feature type="region of interest" description="Disordered" evidence="5">
    <location>
        <begin position="477"/>
        <end position="508"/>
    </location>
</feature>
<organism evidence="8 9">
    <name type="scientific">Truncatella angustata</name>
    <dbReference type="NCBI Taxonomy" id="152316"/>
    <lineage>
        <taxon>Eukaryota</taxon>
        <taxon>Fungi</taxon>
        <taxon>Dikarya</taxon>
        <taxon>Ascomycota</taxon>
        <taxon>Pezizomycotina</taxon>
        <taxon>Sordariomycetes</taxon>
        <taxon>Xylariomycetidae</taxon>
        <taxon>Amphisphaeriales</taxon>
        <taxon>Sporocadaceae</taxon>
        <taxon>Truncatella</taxon>
    </lineage>
</organism>
<proteinExistence type="predicted"/>
<dbReference type="Proteomes" id="UP000758603">
    <property type="component" value="Unassembled WGS sequence"/>
</dbReference>
<feature type="transmembrane region" description="Helical" evidence="6">
    <location>
        <begin position="509"/>
        <end position="532"/>
    </location>
</feature>
<dbReference type="PROSITE" id="PS51767">
    <property type="entry name" value="PEPTIDASE_A1"/>
    <property type="match status" value="1"/>
</dbReference>
<evidence type="ECO:0000256" key="4">
    <source>
        <dbReference type="ARBA" id="ARBA00023136"/>
    </source>
</evidence>
<feature type="compositionally biased region" description="Polar residues" evidence="5">
    <location>
        <begin position="540"/>
        <end position="550"/>
    </location>
</feature>
<keyword evidence="4 6" id="KW-0472">Membrane</keyword>
<dbReference type="EMBL" id="JAGPXC010000004">
    <property type="protein sequence ID" value="KAH6654341.1"/>
    <property type="molecule type" value="Genomic_DNA"/>
</dbReference>
<dbReference type="SUPFAM" id="SSF50630">
    <property type="entry name" value="Acid proteases"/>
    <property type="match status" value="1"/>
</dbReference>
<sequence>MIMAMGLISITMGTQRQGIPGLLCLYAALITAVQGAVKGQWSNRTLGPDGPWNALEVTMGYDQPVTIYGGKFWESFLLGSSYCTATTTGNDRCYAAEKGAIYYEQRGTGSNMGISFAPPDFWSDNVQVKGGGTSRWADDLYIGADTSLWGLGPIPNISIALINDEQLVYPNGNSYPLFAGCLAFGSAPNAVNQTFQVRAGTLAGAKNSSLLSGYLSSHGKIESNSFGMHIGTGASPSVSGSLWFGGYDQNRVLNDVLAVPIEPEYMSYSIELSDISIATLAGDSPFSFTSKSGLLASGNTTIGSSLKMGVEPCNPYLNLPKSSCDAIAANLPVTYNTGLGLYFWNTDSVDYKRIVSSAAALTLSFRDPDNNARNVNISVPFRHLNLTLEEPLVDTPTPYFPCNGASPGYSLGRAFLQDAFFGTNFEDAVMFLAQAPGPNVKAENVVTIDGNGTVTASHNDLIKSWEGFWSLTGETTANLTTTSTGGTTNETSSSDTSDTSTTTTSKTPLMAGVVGGVGGAIVLAAVALVFFWRRKKRSQATELSAQNDQTPAGYYEPKYPEPSPSELTGQPTPPELGGYSRAELPAGTPQYEHQYSMPSQFGSSHEMPADNPAPERAQGYYSDGSHGDLQGMDSSIGPTHYNTNTNTTYVSMVATHDADLGAHGHGHGHAYGYYDGNGHGY</sequence>
<dbReference type="GeneID" id="70124813"/>
<dbReference type="Gene3D" id="2.40.70.10">
    <property type="entry name" value="Acid Proteases"/>
    <property type="match status" value="1"/>
</dbReference>
<keyword evidence="3 6" id="KW-1133">Transmembrane helix</keyword>
<evidence type="ECO:0000259" key="7">
    <source>
        <dbReference type="PROSITE" id="PS51767"/>
    </source>
</evidence>
<evidence type="ECO:0000256" key="6">
    <source>
        <dbReference type="SAM" id="Phobius"/>
    </source>
</evidence>
<evidence type="ECO:0000256" key="3">
    <source>
        <dbReference type="ARBA" id="ARBA00022989"/>
    </source>
</evidence>
<dbReference type="PANTHER" id="PTHR15549">
    <property type="entry name" value="PAIRED IMMUNOGLOBULIN-LIKE TYPE 2 RECEPTOR"/>
    <property type="match status" value="1"/>
</dbReference>
<accession>A0A9P8ULF5</accession>
<dbReference type="PANTHER" id="PTHR15549:SF6">
    <property type="entry name" value="MID2 DOMAIN-CONTAINING PROTEIN"/>
    <property type="match status" value="1"/>
</dbReference>
<feature type="compositionally biased region" description="Low complexity" evidence="5">
    <location>
        <begin position="477"/>
        <end position="505"/>
    </location>
</feature>
<evidence type="ECO:0000313" key="8">
    <source>
        <dbReference type="EMBL" id="KAH6654341.1"/>
    </source>
</evidence>
<dbReference type="GO" id="GO:0071944">
    <property type="term" value="C:cell periphery"/>
    <property type="evidence" value="ECO:0007669"/>
    <property type="project" value="UniProtKB-ARBA"/>
</dbReference>
<comment type="subcellular location">
    <subcellularLocation>
        <location evidence="1">Membrane</location>
        <topology evidence="1">Single-pass membrane protein</topology>
    </subcellularLocation>
</comment>
<dbReference type="AlphaFoldDB" id="A0A9P8ULF5"/>
<keyword evidence="2 6" id="KW-0812">Transmembrane</keyword>
<dbReference type="InterPro" id="IPR051694">
    <property type="entry name" value="Immunoregulatory_rcpt-like"/>
</dbReference>
<name>A0A9P8ULF5_9PEZI</name>
<evidence type="ECO:0000313" key="9">
    <source>
        <dbReference type="Proteomes" id="UP000758603"/>
    </source>
</evidence>
<protein>
    <recommendedName>
        <fullName evidence="7">Peptidase A1 domain-containing protein</fullName>
    </recommendedName>
</protein>
<comment type="caution">
    <text evidence="8">The sequence shown here is derived from an EMBL/GenBank/DDBJ whole genome shotgun (WGS) entry which is preliminary data.</text>
</comment>
<evidence type="ECO:0000256" key="1">
    <source>
        <dbReference type="ARBA" id="ARBA00004167"/>
    </source>
</evidence>
<dbReference type="GO" id="GO:0016020">
    <property type="term" value="C:membrane"/>
    <property type="evidence" value="ECO:0007669"/>
    <property type="project" value="UniProtKB-SubCell"/>
</dbReference>
<keyword evidence="9" id="KW-1185">Reference proteome</keyword>
<feature type="region of interest" description="Disordered" evidence="5">
    <location>
        <begin position="539"/>
        <end position="640"/>
    </location>
</feature>